<feature type="compositionally biased region" description="Low complexity" evidence="1">
    <location>
        <begin position="89"/>
        <end position="99"/>
    </location>
</feature>
<name>A0ABY5L7B5_9SPHN</name>
<dbReference type="Proteomes" id="UP001058533">
    <property type="component" value="Chromosome"/>
</dbReference>
<evidence type="ECO:0000313" key="4">
    <source>
        <dbReference type="EMBL" id="UUL82858.1"/>
    </source>
</evidence>
<organism evidence="4 5">
    <name type="scientific">Sphingomonas qomolangmaensis</name>
    <dbReference type="NCBI Taxonomy" id="2918765"/>
    <lineage>
        <taxon>Bacteria</taxon>
        <taxon>Pseudomonadati</taxon>
        <taxon>Pseudomonadota</taxon>
        <taxon>Alphaproteobacteria</taxon>
        <taxon>Sphingomonadales</taxon>
        <taxon>Sphingomonadaceae</taxon>
        <taxon>Sphingomonas</taxon>
    </lineage>
</organism>
<gene>
    <name evidence="4" type="ORF">NMP03_01035</name>
</gene>
<feature type="transmembrane region" description="Helical" evidence="2">
    <location>
        <begin position="154"/>
        <end position="174"/>
    </location>
</feature>
<keyword evidence="3" id="KW-0732">Signal</keyword>
<keyword evidence="2" id="KW-0472">Membrane</keyword>
<evidence type="ECO:0000256" key="1">
    <source>
        <dbReference type="SAM" id="MobiDB-lite"/>
    </source>
</evidence>
<keyword evidence="5" id="KW-1185">Reference proteome</keyword>
<evidence type="ECO:0000313" key="5">
    <source>
        <dbReference type="Proteomes" id="UP001058533"/>
    </source>
</evidence>
<accession>A0ABY5L7B5</accession>
<keyword evidence="2" id="KW-1133">Transmembrane helix</keyword>
<keyword evidence="2" id="KW-0812">Transmembrane</keyword>
<feature type="region of interest" description="Disordered" evidence="1">
    <location>
        <begin position="33"/>
        <end position="143"/>
    </location>
</feature>
<dbReference type="RefSeq" id="WP_256506710.1">
    <property type="nucleotide sequence ID" value="NZ_CP101740.1"/>
</dbReference>
<sequence length="449" mass="46748">MVRLPSSPGQAPVRAFAASILALATALVLGAPASAQDAPPERITPPIRYSLPPGESSETPPPAPAPTPTRVAPPLIVVPTPAPEPTPRARPTLRATPAIVPTPAPAPAARAPATQPTGTPIELSPTAATPVQPLPAPSPEITAAPAAQPDEADWTWWMLAGGLALVTAAALLAWRRRDAATAADFAEPAVDLAPPVLAPTPPMRRAATPVAEPEMAEALAAAAPRGSDTQFLTVPARPAAPRPVLAPDGTLKAFQNRPRAAAPPPPAADAGFITAFRSPAAPAPMLGLELQPIRAGCTEDTGFVEYTFAVINPSDVVVGDLLVSAWLVSANPQQDRQLLDYLAEPADPSRHNIFALRPGEHRELRAAMGVPFDQLHLVEAAGRRFFAPMLLLDARYRTQSGVAGRTSAAYMIGRPHPSSGKLAPVFVDRGPRVVEGLAARAYRLPRPAA</sequence>
<protein>
    <submittedName>
        <fullName evidence="4">Uncharacterized protein</fullName>
    </submittedName>
</protein>
<feature type="compositionally biased region" description="Low complexity" evidence="1">
    <location>
        <begin position="107"/>
        <end position="120"/>
    </location>
</feature>
<dbReference type="EMBL" id="CP101740">
    <property type="protein sequence ID" value="UUL82858.1"/>
    <property type="molecule type" value="Genomic_DNA"/>
</dbReference>
<proteinExistence type="predicted"/>
<evidence type="ECO:0000256" key="3">
    <source>
        <dbReference type="SAM" id="SignalP"/>
    </source>
</evidence>
<feature type="chain" id="PRO_5045622090" evidence="3">
    <location>
        <begin position="36"/>
        <end position="449"/>
    </location>
</feature>
<feature type="signal peptide" evidence="3">
    <location>
        <begin position="1"/>
        <end position="35"/>
    </location>
</feature>
<evidence type="ECO:0000256" key="2">
    <source>
        <dbReference type="SAM" id="Phobius"/>
    </source>
</evidence>
<reference evidence="4" key="1">
    <citation type="submission" date="2022-07" db="EMBL/GenBank/DDBJ databases">
        <title>Sphingomonas sp. nov., a novel bacterium isolated from the north slope of the Mount Everest.</title>
        <authorList>
            <person name="Cui X."/>
            <person name="Liu Y."/>
        </authorList>
    </citation>
    <scope>NUCLEOTIDE SEQUENCE</scope>
    <source>
        <strain evidence="4">S5-59</strain>
    </source>
</reference>